<sequence length="619" mass="71167">MTRARPQRPISKRPCTDAFPPIENHGIIGDLHTVALVAMDGAIDFMCFPSFDSPTIFASLLDPERGGLFRIDPLHTPGRRSQFYLPDSNILLTRFYFDEGVVELSDLMPVEEQDHAHQLIRRIKMIHGAAEFRMVCAPRFDYGRADHKVLRHGENEILFVSEGEHKVTLRLRSSIPMRVRNGTATAEFRLTTDEHASFILEDAELDTPTGRVDDHEVSEAFKRTLNFWRGWVGRSTYRGRWREMVTRSALTLKLLTYRPTGAVVAAPTFGLPEEVGGTRNWDYRYTWIRDATFTIYAFLRLGYTEEAAAFMHWIEERCAAQEWDGSLQVVYGISGQKELQEVDLKHWRGYRGSAPVRIGNDAYSQIQFDLYGALMDAVYLYNKYGTPISYDLWHHLTRLLDWVCENWRQTGQGIWEIRGHTQEWLSSRLMCWVALDRGIRLAQKRSFPAPTHRWVQGRDAIFSEMMTTFWDAERATFTQYKGSRSLDASCLLMPLVKFIGPTDPRWLSTMKAVEQHLVEDSLVYRYDGLARKTDGLAGVEGTFSLCSFWYVECLSRAGDLHKARLIFEKMLGYANHLGLYAEELGRSNNHLGNFPQAFTHLALISAAYDLDRRLEGSNQ</sequence>
<dbReference type="GO" id="GO:0005975">
    <property type="term" value="P:carbohydrate metabolic process"/>
    <property type="evidence" value="ECO:0007669"/>
    <property type="project" value="InterPro"/>
</dbReference>
<dbReference type="Pfam" id="PF19291">
    <property type="entry name" value="TREH_N"/>
    <property type="match status" value="1"/>
</dbReference>
<evidence type="ECO:0000259" key="1">
    <source>
        <dbReference type="Pfam" id="PF00723"/>
    </source>
</evidence>
<dbReference type="EMBL" id="CP047423">
    <property type="protein sequence ID" value="QPD04494.1"/>
    <property type="molecule type" value="Genomic_DNA"/>
</dbReference>
<dbReference type="InterPro" id="IPR011613">
    <property type="entry name" value="GH15-like"/>
</dbReference>
<dbReference type="GO" id="GO:0004553">
    <property type="term" value="F:hydrolase activity, hydrolyzing O-glycosyl compounds"/>
    <property type="evidence" value="ECO:0007669"/>
    <property type="project" value="TreeGrafter"/>
</dbReference>
<dbReference type="PANTHER" id="PTHR31616">
    <property type="entry name" value="TREHALASE"/>
    <property type="match status" value="1"/>
</dbReference>
<organism evidence="3 4">
    <name type="scientific">Candidatus Nitrospira kreftii</name>
    <dbReference type="NCBI Taxonomy" id="2652173"/>
    <lineage>
        <taxon>Bacteria</taxon>
        <taxon>Pseudomonadati</taxon>
        <taxon>Nitrospirota</taxon>
        <taxon>Nitrospiria</taxon>
        <taxon>Nitrospirales</taxon>
        <taxon>Nitrospiraceae</taxon>
        <taxon>Nitrospira</taxon>
    </lineage>
</organism>
<dbReference type="InterPro" id="IPR012341">
    <property type="entry name" value="6hp_glycosidase-like_sf"/>
</dbReference>
<dbReference type="KEGG" id="nkf:Nkreftii_002268"/>
<feature type="domain" description="Trehalase-like N-terminal" evidence="2">
    <location>
        <begin position="19"/>
        <end position="170"/>
    </location>
</feature>
<protein>
    <submittedName>
        <fullName evidence="3">Glucoamylase</fullName>
    </submittedName>
</protein>
<dbReference type="Gene3D" id="1.50.10.10">
    <property type="match status" value="1"/>
</dbReference>
<dbReference type="InterPro" id="IPR045582">
    <property type="entry name" value="Trehalase-like_N"/>
</dbReference>
<dbReference type="Proteomes" id="UP000593737">
    <property type="component" value="Chromosome"/>
</dbReference>
<reference evidence="3 4" key="1">
    <citation type="journal article" date="2020" name="ISME J.">
        <title>Enrichment and physiological characterization of a novel comammox Nitrospira indicates ammonium inhibition of complete nitrification.</title>
        <authorList>
            <person name="Sakoula D."/>
            <person name="Koch H."/>
            <person name="Frank J."/>
            <person name="Jetten M.S.M."/>
            <person name="van Kessel M.A.H.J."/>
            <person name="Lucker S."/>
        </authorList>
    </citation>
    <scope>NUCLEOTIDE SEQUENCE [LARGE SCALE GENOMIC DNA]</scope>
    <source>
        <strain evidence="3">Comreactor17</strain>
    </source>
</reference>
<evidence type="ECO:0000259" key="2">
    <source>
        <dbReference type="Pfam" id="PF19291"/>
    </source>
</evidence>
<dbReference type="PANTHER" id="PTHR31616:SF0">
    <property type="entry name" value="GLUCAN 1,4-ALPHA-GLUCOSIDASE"/>
    <property type="match status" value="1"/>
</dbReference>
<accession>A0A7S8FEU5</accession>
<dbReference type="InterPro" id="IPR008928">
    <property type="entry name" value="6-hairpin_glycosidase_sf"/>
</dbReference>
<evidence type="ECO:0000313" key="3">
    <source>
        <dbReference type="EMBL" id="QPD04494.1"/>
    </source>
</evidence>
<feature type="domain" description="GH15-like" evidence="1">
    <location>
        <begin position="241"/>
        <end position="608"/>
    </location>
</feature>
<name>A0A7S8FEU5_9BACT</name>
<gene>
    <name evidence="3" type="ORF">Nkreftii_002268</name>
</gene>
<dbReference type="Pfam" id="PF00723">
    <property type="entry name" value="Glyco_hydro_15"/>
    <property type="match status" value="1"/>
</dbReference>
<dbReference type="AlphaFoldDB" id="A0A7S8FEU5"/>
<evidence type="ECO:0000313" key="4">
    <source>
        <dbReference type="Proteomes" id="UP000593737"/>
    </source>
</evidence>
<proteinExistence type="predicted"/>
<dbReference type="SUPFAM" id="SSF48208">
    <property type="entry name" value="Six-hairpin glycosidases"/>
    <property type="match status" value="1"/>
</dbReference>